<organism evidence="16 17">
    <name type="scientific">Atopococcus tabaci</name>
    <dbReference type="NCBI Taxonomy" id="269774"/>
    <lineage>
        <taxon>Bacteria</taxon>
        <taxon>Bacillati</taxon>
        <taxon>Bacillota</taxon>
        <taxon>Bacilli</taxon>
        <taxon>Lactobacillales</taxon>
        <taxon>Carnobacteriaceae</taxon>
        <taxon>Atopococcus</taxon>
    </lineage>
</organism>
<dbReference type="PROSITE" id="PS51163">
    <property type="entry name" value="YRDC"/>
    <property type="match status" value="1"/>
</dbReference>
<dbReference type="InterPro" id="IPR005145">
    <property type="entry name" value="Sua5_C"/>
</dbReference>
<feature type="binding site" evidence="14">
    <location>
        <position position="137"/>
    </location>
    <ligand>
        <name>L-threonine</name>
        <dbReference type="ChEBI" id="CHEBI:57926"/>
    </ligand>
</feature>
<feature type="binding site" evidence="14">
    <location>
        <position position="62"/>
    </location>
    <ligand>
        <name>L-threonine</name>
        <dbReference type="ChEBI" id="CHEBI:57926"/>
    </ligand>
</feature>
<dbReference type="SUPFAM" id="SSF55821">
    <property type="entry name" value="YrdC/RibB"/>
    <property type="match status" value="1"/>
</dbReference>
<evidence type="ECO:0000256" key="8">
    <source>
        <dbReference type="ARBA" id="ARBA00022695"/>
    </source>
</evidence>
<dbReference type="InterPro" id="IPR010923">
    <property type="entry name" value="T(6)A37_SUA5"/>
</dbReference>
<dbReference type="FunFam" id="3.90.870.10:FF:000009">
    <property type="entry name" value="Threonylcarbamoyl-AMP synthase, putative"/>
    <property type="match status" value="1"/>
</dbReference>
<comment type="subcellular location">
    <subcellularLocation>
        <location evidence="1 13">Cytoplasm</location>
    </subcellularLocation>
</comment>
<comment type="catalytic activity">
    <reaction evidence="12 13">
        <text>L-threonine + hydrogencarbonate + ATP = L-threonylcarbamoyladenylate + diphosphate + H2O</text>
        <dbReference type="Rhea" id="RHEA:36407"/>
        <dbReference type="ChEBI" id="CHEBI:15377"/>
        <dbReference type="ChEBI" id="CHEBI:17544"/>
        <dbReference type="ChEBI" id="CHEBI:30616"/>
        <dbReference type="ChEBI" id="CHEBI:33019"/>
        <dbReference type="ChEBI" id="CHEBI:57926"/>
        <dbReference type="ChEBI" id="CHEBI:73682"/>
        <dbReference type="EC" id="2.7.7.87"/>
    </reaction>
</comment>
<dbReference type="Gene3D" id="3.90.870.10">
    <property type="entry name" value="DHBP synthase"/>
    <property type="match status" value="1"/>
</dbReference>
<evidence type="ECO:0000313" key="16">
    <source>
        <dbReference type="EMBL" id="MDO5457533.1"/>
    </source>
</evidence>
<dbReference type="InterPro" id="IPR017945">
    <property type="entry name" value="DHBP_synth_RibB-like_a/b_dom"/>
</dbReference>
<evidence type="ECO:0000256" key="2">
    <source>
        <dbReference type="ARBA" id="ARBA00007663"/>
    </source>
</evidence>
<dbReference type="AlphaFoldDB" id="A0AA43ZSZ8"/>
<evidence type="ECO:0000256" key="10">
    <source>
        <dbReference type="ARBA" id="ARBA00022840"/>
    </source>
</evidence>
<feature type="binding site" evidence="14">
    <location>
        <position position="57"/>
    </location>
    <ligand>
        <name>ATP</name>
        <dbReference type="ChEBI" id="CHEBI:30616"/>
    </ligand>
</feature>
<evidence type="ECO:0000256" key="3">
    <source>
        <dbReference type="ARBA" id="ARBA00012584"/>
    </source>
</evidence>
<dbReference type="PIRSF" id="PIRSF004930">
    <property type="entry name" value="Tln_factor_SUA5"/>
    <property type="match status" value="1"/>
</dbReference>
<keyword evidence="7 13" id="KW-0819">tRNA processing</keyword>
<feature type="binding site" evidence="14">
    <location>
        <position position="117"/>
    </location>
    <ligand>
        <name>L-threonine</name>
        <dbReference type="ChEBI" id="CHEBI:57926"/>
    </ligand>
</feature>
<dbReference type="GO" id="GO:0005524">
    <property type="term" value="F:ATP binding"/>
    <property type="evidence" value="ECO:0007669"/>
    <property type="project" value="UniProtKB-UniRule"/>
</dbReference>
<dbReference type="Pfam" id="PF01300">
    <property type="entry name" value="Sua5_yciO_yrdC"/>
    <property type="match status" value="1"/>
</dbReference>
<dbReference type="PANTHER" id="PTHR17490:SF16">
    <property type="entry name" value="THREONYLCARBAMOYL-AMP SYNTHASE"/>
    <property type="match status" value="1"/>
</dbReference>
<feature type="binding site" evidence="14">
    <location>
        <position position="147"/>
    </location>
    <ligand>
        <name>ATP</name>
        <dbReference type="ChEBI" id="CHEBI:30616"/>
    </ligand>
</feature>
<dbReference type="InterPro" id="IPR006070">
    <property type="entry name" value="Sua5-like_dom"/>
</dbReference>
<evidence type="ECO:0000256" key="11">
    <source>
        <dbReference type="ARBA" id="ARBA00029774"/>
    </source>
</evidence>
<dbReference type="EC" id="2.7.7.87" evidence="3 13"/>
<sequence length="338" mass="36444">MKTEYLSMKEIERAAGWIQKGETVAFQTETVYGLGADATNKKAVQKIYQAKGRPSDNPLIIHVARRAQVLEYCEDISPQAKMLMDAFWPGPLTLILKAQKNKLAIPVTAGLDTVGIRFPATEAAQKLIRLAGVPLAAPSANTSGRPSPTTAHHVLHDLDGKIAAVLDSGPAQVGLESTIVDLTAGSVPVILRPGGISREAVEEVVGPVSVSKPDLQKSDIAKAPGMKYKHYAPDEDLFIVDGPEEDWREKILDLKDEGQQVGIIANEDLTAELGSIIQASYSLGRKGDAESAASRLFDALRHFEKTGVTVILAEAYPETGLGLAYMNRLDKAADHRYL</sequence>
<comment type="function">
    <text evidence="13">Required for the formation of a threonylcarbamoyl group on adenosine at position 37 (t(6)A37) in tRNAs that read codons beginning with adenine.</text>
</comment>
<dbReference type="GO" id="GO:0008033">
    <property type="term" value="P:tRNA processing"/>
    <property type="evidence" value="ECO:0007669"/>
    <property type="project" value="UniProtKB-KW"/>
</dbReference>
<feature type="domain" description="YrdC-like" evidence="15">
    <location>
        <begin position="8"/>
        <end position="196"/>
    </location>
</feature>
<feature type="binding site" evidence="14">
    <location>
        <position position="113"/>
    </location>
    <ligand>
        <name>ATP</name>
        <dbReference type="ChEBI" id="CHEBI:30616"/>
    </ligand>
</feature>
<keyword evidence="10 13" id="KW-0067">ATP-binding</keyword>
<dbReference type="Gene3D" id="3.40.50.11030">
    <property type="entry name" value="Threonylcarbamoyl-AMP synthase, C-terminal domain"/>
    <property type="match status" value="1"/>
</dbReference>
<keyword evidence="17" id="KW-1185">Reference proteome</keyword>
<accession>A0AA43ZSZ8</accession>
<evidence type="ECO:0000256" key="6">
    <source>
        <dbReference type="ARBA" id="ARBA00022679"/>
    </source>
</evidence>
<dbReference type="InterPro" id="IPR038385">
    <property type="entry name" value="Sua5/YwlC_C"/>
</dbReference>
<evidence type="ECO:0000256" key="1">
    <source>
        <dbReference type="ARBA" id="ARBA00004496"/>
    </source>
</evidence>
<feature type="binding site" evidence="14">
    <location>
        <position position="139"/>
    </location>
    <ligand>
        <name>ATP</name>
        <dbReference type="ChEBI" id="CHEBI:30616"/>
    </ligand>
</feature>
<evidence type="ECO:0000313" key="17">
    <source>
        <dbReference type="Proteomes" id="UP001171751"/>
    </source>
</evidence>
<dbReference type="GO" id="GO:0003725">
    <property type="term" value="F:double-stranded RNA binding"/>
    <property type="evidence" value="ECO:0007669"/>
    <property type="project" value="UniProtKB-UniRule"/>
</dbReference>
<evidence type="ECO:0000256" key="9">
    <source>
        <dbReference type="ARBA" id="ARBA00022741"/>
    </source>
</evidence>
<dbReference type="GO" id="GO:0061710">
    <property type="term" value="F:L-threonylcarbamoyladenylate synthase"/>
    <property type="evidence" value="ECO:0007669"/>
    <property type="project" value="UniProtKB-EC"/>
</dbReference>
<evidence type="ECO:0000256" key="12">
    <source>
        <dbReference type="ARBA" id="ARBA00048366"/>
    </source>
</evidence>
<feature type="binding site" evidence="14">
    <location>
        <position position="30"/>
    </location>
    <ligand>
        <name>L-threonine</name>
        <dbReference type="ChEBI" id="CHEBI:57926"/>
    </ligand>
</feature>
<dbReference type="EMBL" id="JAUNQW010000014">
    <property type="protein sequence ID" value="MDO5457533.1"/>
    <property type="molecule type" value="Genomic_DNA"/>
</dbReference>
<comment type="similarity">
    <text evidence="2 13">Belongs to the SUA5 family.</text>
</comment>
<feature type="binding site" evidence="14">
    <location>
        <position position="192"/>
    </location>
    <ligand>
        <name>ATP</name>
        <dbReference type="ChEBI" id="CHEBI:30616"/>
    </ligand>
</feature>
<evidence type="ECO:0000256" key="13">
    <source>
        <dbReference type="PIRNR" id="PIRNR004930"/>
    </source>
</evidence>
<dbReference type="Proteomes" id="UP001171751">
    <property type="component" value="Unassembled WGS sequence"/>
</dbReference>
<feature type="binding site" evidence="14">
    <location>
        <position position="231"/>
    </location>
    <ligand>
        <name>ATP</name>
        <dbReference type="ChEBI" id="CHEBI:30616"/>
    </ligand>
</feature>
<keyword evidence="6 13" id="KW-0808">Transferase</keyword>
<feature type="binding site" evidence="14">
    <location>
        <position position="177"/>
    </location>
    <ligand>
        <name>L-threonine</name>
        <dbReference type="ChEBI" id="CHEBI:57926"/>
    </ligand>
</feature>
<dbReference type="GO" id="GO:0000049">
    <property type="term" value="F:tRNA binding"/>
    <property type="evidence" value="ECO:0007669"/>
    <property type="project" value="TreeGrafter"/>
</dbReference>
<comment type="caution">
    <text evidence="16">The sequence shown here is derived from an EMBL/GenBank/DDBJ whole genome shotgun (WGS) entry which is preliminary data.</text>
</comment>
<dbReference type="Pfam" id="PF03481">
    <property type="entry name" value="Sua5_C"/>
    <property type="match status" value="1"/>
</dbReference>
<name>A0AA43ZSZ8_9LACT</name>
<protein>
    <recommendedName>
        <fullName evidence="4 13">Threonylcarbamoyl-AMP synthase</fullName>
        <shortName evidence="13">TC-AMP synthase</shortName>
        <ecNumber evidence="3 13">2.7.7.87</ecNumber>
    </recommendedName>
    <alternativeName>
        <fullName evidence="11 13">L-threonylcarbamoyladenylate synthase</fullName>
    </alternativeName>
</protein>
<dbReference type="NCBIfam" id="TIGR00057">
    <property type="entry name" value="L-threonylcarbamoyladenylate synthase"/>
    <property type="match status" value="1"/>
</dbReference>
<evidence type="ECO:0000256" key="5">
    <source>
        <dbReference type="ARBA" id="ARBA00022490"/>
    </source>
</evidence>
<reference evidence="16" key="1">
    <citation type="submission" date="2023-07" db="EMBL/GenBank/DDBJ databases">
        <title>Between Cages and Wild: Unraveling the Impact of Captivity on Animal Microbiomes and Antimicrobial Resistance.</title>
        <authorList>
            <person name="Schmartz G.P."/>
            <person name="Rehner J."/>
            <person name="Schuff M.J."/>
            <person name="Becker S.L."/>
            <person name="Kravczyk M."/>
            <person name="Gurevich A."/>
            <person name="Francke R."/>
            <person name="Mueller R."/>
            <person name="Keller V."/>
            <person name="Keller A."/>
        </authorList>
    </citation>
    <scope>NUCLEOTIDE SEQUENCE</scope>
    <source>
        <strain evidence="16">S39M_St_73</strain>
    </source>
</reference>
<evidence type="ECO:0000256" key="4">
    <source>
        <dbReference type="ARBA" id="ARBA00015492"/>
    </source>
</evidence>
<dbReference type="GO" id="GO:0005737">
    <property type="term" value="C:cytoplasm"/>
    <property type="evidence" value="ECO:0007669"/>
    <property type="project" value="UniProtKB-SubCell"/>
</dbReference>
<feature type="binding site" evidence="14">
    <location>
        <position position="53"/>
    </location>
    <ligand>
        <name>ATP</name>
        <dbReference type="ChEBI" id="CHEBI:30616"/>
    </ligand>
</feature>
<keyword evidence="8 13" id="KW-0548">Nucleotidyltransferase</keyword>
<dbReference type="PANTHER" id="PTHR17490">
    <property type="entry name" value="SUA5"/>
    <property type="match status" value="1"/>
</dbReference>
<dbReference type="InterPro" id="IPR050156">
    <property type="entry name" value="TC-AMP_synthase_SUA5"/>
</dbReference>
<dbReference type="GO" id="GO:0006450">
    <property type="term" value="P:regulation of translational fidelity"/>
    <property type="evidence" value="ECO:0007669"/>
    <property type="project" value="TreeGrafter"/>
</dbReference>
<evidence type="ECO:0000256" key="14">
    <source>
        <dbReference type="PIRSR" id="PIRSR004930-1"/>
    </source>
</evidence>
<evidence type="ECO:0000256" key="7">
    <source>
        <dbReference type="ARBA" id="ARBA00022694"/>
    </source>
</evidence>
<gene>
    <name evidence="16" type="ORF">Q4F26_04230</name>
</gene>
<evidence type="ECO:0000259" key="15">
    <source>
        <dbReference type="PROSITE" id="PS51163"/>
    </source>
</evidence>
<proteinExistence type="inferred from homology"/>
<keyword evidence="5 13" id="KW-0963">Cytoplasm</keyword>
<keyword evidence="9 13" id="KW-0547">Nucleotide-binding</keyword>